<evidence type="ECO:0000256" key="15">
    <source>
        <dbReference type="SAM" id="MobiDB-lite"/>
    </source>
</evidence>
<dbReference type="PROSITE" id="PS00108">
    <property type="entry name" value="PROTEIN_KINASE_ST"/>
    <property type="match status" value="1"/>
</dbReference>
<feature type="compositionally biased region" description="Basic and acidic residues" evidence="15">
    <location>
        <begin position="48"/>
        <end position="63"/>
    </location>
</feature>
<sequence length="666" mass="75973">MMEELHSLDPRRQELLEARFTGVGVAKGSGQNQNESSNQSLCSGGSLSDKELETPEKKANDQRVRKRKADHFDTSQGKAGTRGHKISDYFEHSRKTQPCCVLNLRQTCQLQTNVPVLKSILLSKPDIVTSVILTHKDLCICTRLVQQGSPSSVGSANTEHSSCTLKAASLHMLHKATQSDLTIEKLTAMENNKNSDLEKKEGRIDDLLRANCDLRRQIDEQNSYLDAYKLHASTSSASRQQERINSQREDIERQRKLLAKRKPPSMAQTPPPSLEQNKRKSKTNGTESEALSQAEYHEQEEIFKLRLGHLKKEEAEIQAELERLERVRNLHIRELKRIHNEDNSQFKDHPTLNDRYLLLHLLGRGGFSEVYKAFDLTEQRYVAVKIHQLNKNWRDEKKENYHKHACREYRIHKELDHPRIVKLYDYFSLDTDSFCTVLEYCEGNDLDFYLKQHKLMSEKEGRSIIMQIVNALKYLNEIRPPIIHYDLKPGNILLVNGTACGEIKITDFGLSKIMDDDSYNSVDGMELTSQGAGTYWYLPPECFVVGKEPPKISNKVDVWSVGVIFYQCLYGRKPFGHNQSQQDILQENTILKATDVQFPPKPVVTPEAKAFIRRCLVYRKEDRIDVHQLASDPFLMPHIRKSVASSGTSSMAMASTSSSSNSSASN</sequence>
<feature type="region of interest" description="Disordered" evidence="15">
    <location>
        <begin position="258"/>
        <end position="294"/>
    </location>
</feature>
<reference evidence="17" key="3">
    <citation type="submission" date="2025-09" db="UniProtKB">
        <authorList>
            <consortium name="Ensembl"/>
        </authorList>
    </citation>
    <scope>IDENTIFICATION</scope>
</reference>
<comment type="catalytic activity">
    <reaction evidence="12">
        <text>L-seryl-[protein] + ATP = O-phospho-L-seryl-[protein] + ADP + H(+)</text>
        <dbReference type="Rhea" id="RHEA:17989"/>
        <dbReference type="Rhea" id="RHEA-COMP:9863"/>
        <dbReference type="Rhea" id="RHEA-COMP:11604"/>
        <dbReference type="ChEBI" id="CHEBI:15378"/>
        <dbReference type="ChEBI" id="CHEBI:29999"/>
        <dbReference type="ChEBI" id="CHEBI:30616"/>
        <dbReference type="ChEBI" id="CHEBI:83421"/>
        <dbReference type="ChEBI" id="CHEBI:456216"/>
        <dbReference type="EC" id="2.7.11.1"/>
    </reaction>
</comment>
<dbReference type="PROSITE" id="PS00107">
    <property type="entry name" value="PROTEIN_KINASE_ATP"/>
    <property type="match status" value="1"/>
</dbReference>
<evidence type="ECO:0000256" key="8">
    <source>
        <dbReference type="ARBA" id="ARBA00022840"/>
    </source>
</evidence>
<name>H3C6E9_TETNG</name>
<dbReference type="PANTHER" id="PTHR22974:SF20">
    <property type="entry name" value="SERINE_THREONINE-PROTEIN KINASE TOUSLED-LIKE 2"/>
    <property type="match status" value="1"/>
</dbReference>
<evidence type="ECO:0000256" key="10">
    <source>
        <dbReference type="ARBA" id="ARBA00023242"/>
    </source>
</evidence>
<feature type="region of interest" description="Disordered" evidence="15">
    <location>
        <begin position="25"/>
        <end position="84"/>
    </location>
</feature>
<dbReference type="InterPro" id="IPR017441">
    <property type="entry name" value="Protein_kinase_ATP_BS"/>
</dbReference>
<dbReference type="GO" id="GO:0007059">
    <property type="term" value="P:chromosome segregation"/>
    <property type="evidence" value="ECO:0007669"/>
    <property type="project" value="TreeGrafter"/>
</dbReference>
<dbReference type="Ensembl" id="ENSTNIT00000002818.1">
    <property type="protein sequence ID" value="ENSTNIP00000003819.1"/>
    <property type="gene ID" value="ENSTNIG00000011724.1"/>
</dbReference>
<dbReference type="InterPro" id="IPR000719">
    <property type="entry name" value="Prot_kinase_dom"/>
</dbReference>
<dbReference type="GO" id="GO:0005634">
    <property type="term" value="C:nucleus"/>
    <property type="evidence" value="ECO:0007669"/>
    <property type="project" value="UniProtKB-SubCell"/>
</dbReference>
<evidence type="ECO:0000256" key="14">
    <source>
        <dbReference type="SAM" id="Coils"/>
    </source>
</evidence>
<evidence type="ECO:0000256" key="13">
    <source>
        <dbReference type="PROSITE-ProRule" id="PRU10141"/>
    </source>
</evidence>
<dbReference type="Gene3D" id="1.10.510.10">
    <property type="entry name" value="Transferase(Phosphotransferase) domain 1"/>
    <property type="match status" value="1"/>
</dbReference>
<keyword evidence="4" id="KW-0723">Serine/threonine-protein kinase</keyword>
<dbReference type="PANTHER" id="PTHR22974">
    <property type="entry name" value="MIXED LINEAGE PROTEIN KINASE"/>
    <property type="match status" value="1"/>
</dbReference>
<dbReference type="Proteomes" id="UP000007303">
    <property type="component" value="Unassembled WGS sequence"/>
</dbReference>
<evidence type="ECO:0000259" key="16">
    <source>
        <dbReference type="PROSITE" id="PS50011"/>
    </source>
</evidence>
<comment type="subcellular location">
    <subcellularLocation>
        <location evidence="2">Nucleus</location>
    </subcellularLocation>
</comment>
<dbReference type="GO" id="GO:0048471">
    <property type="term" value="C:perinuclear region of cytoplasm"/>
    <property type="evidence" value="ECO:0007669"/>
    <property type="project" value="TreeGrafter"/>
</dbReference>
<dbReference type="GeneTree" id="ENSGT00950000182984"/>
<comment type="cofactor">
    <cofactor evidence="1">
        <name>Mg(2+)</name>
        <dbReference type="ChEBI" id="CHEBI:18420"/>
    </cofactor>
</comment>
<feature type="domain" description="Protein kinase" evidence="16">
    <location>
        <begin position="356"/>
        <end position="635"/>
    </location>
</feature>
<evidence type="ECO:0000256" key="4">
    <source>
        <dbReference type="ARBA" id="ARBA00022527"/>
    </source>
</evidence>
<reference evidence="18" key="1">
    <citation type="journal article" date="2004" name="Nature">
        <title>Genome duplication in the teleost fish Tetraodon nigroviridis reveals the early vertebrate proto-karyotype.</title>
        <authorList>
            <person name="Jaillon O."/>
            <person name="Aury J.-M."/>
            <person name="Brunet F."/>
            <person name="Petit J.-L."/>
            <person name="Stange-Thomann N."/>
            <person name="Mauceli E."/>
            <person name="Bouneau L."/>
            <person name="Fischer C."/>
            <person name="Ozouf-Costaz C."/>
            <person name="Bernot A."/>
            <person name="Nicaud S."/>
            <person name="Jaffe D."/>
            <person name="Fisher S."/>
            <person name="Lutfalla G."/>
            <person name="Dossat C."/>
            <person name="Segurens B."/>
            <person name="Dasilva C."/>
            <person name="Salanoubat M."/>
            <person name="Levy M."/>
            <person name="Boudet N."/>
            <person name="Castellano S."/>
            <person name="Anthouard V."/>
            <person name="Jubin C."/>
            <person name="Castelli V."/>
            <person name="Katinka M."/>
            <person name="Vacherie B."/>
            <person name="Biemont C."/>
            <person name="Skalli Z."/>
            <person name="Cattolico L."/>
            <person name="Poulain J."/>
            <person name="De Berardinis V."/>
            <person name="Cruaud C."/>
            <person name="Duprat S."/>
            <person name="Brottier P."/>
            <person name="Coutanceau J.-P."/>
            <person name="Gouzy J."/>
            <person name="Parra G."/>
            <person name="Lardier G."/>
            <person name="Chapple C."/>
            <person name="McKernan K.J."/>
            <person name="McEwan P."/>
            <person name="Bosak S."/>
            <person name="Kellis M."/>
            <person name="Volff J.-N."/>
            <person name="Guigo R."/>
            <person name="Zody M.C."/>
            <person name="Mesirov J."/>
            <person name="Lindblad-Toh K."/>
            <person name="Birren B."/>
            <person name="Nusbaum C."/>
            <person name="Kahn D."/>
            <person name="Robinson-Rechavi M."/>
            <person name="Laudet V."/>
            <person name="Schachter V."/>
            <person name="Quetier F."/>
            <person name="Saurin W."/>
            <person name="Scarpelli C."/>
            <person name="Wincker P."/>
            <person name="Lander E.S."/>
            <person name="Weissenbach J."/>
            <person name="Roest Crollius H."/>
        </authorList>
    </citation>
    <scope>NUCLEOTIDE SEQUENCE [LARGE SCALE GENOMIC DNA]</scope>
</reference>
<keyword evidence="8 13" id="KW-0067">ATP-binding</keyword>
<dbReference type="EC" id="2.7.11.1" evidence="3"/>
<evidence type="ECO:0000256" key="11">
    <source>
        <dbReference type="ARBA" id="ARBA00047899"/>
    </source>
</evidence>
<dbReference type="FunFam" id="1.10.510.10:FF:000037">
    <property type="entry name" value="Serine/threonine-protein kinase tousled-like 2"/>
    <property type="match status" value="1"/>
</dbReference>
<feature type="coiled-coil region" evidence="14">
    <location>
        <begin position="307"/>
        <end position="341"/>
    </location>
</feature>
<keyword evidence="7" id="KW-0418">Kinase</keyword>
<keyword evidence="5" id="KW-0808">Transferase</keyword>
<reference evidence="17" key="2">
    <citation type="submission" date="2025-08" db="UniProtKB">
        <authorList>
            <consortium name="Ensembl"/>
        </authorList>
    </citation>
    <scope>IDENTIFICATION</scope>
</reference>
<evidence type="ECO:0000256" key="3">
    <source>
        <dbReference type="ARBA" id="ARBA00012513"/>
    </source>
</evidence>
<comment type="catalytic activity">
    <reaction evidence="11">
        <text>L-threonyl-[protein] + ATP = O-phospho-L-threonyl-[protein] + ADP + H(+)</text>
        <dbReference type="Rhea" id="RHEA:46608"/>
        <dbReference type="Rhea" id="RHEA-COMP:11060"/>
        <dbReference type="Rhea" id="RHEA-COMP:11605"/>
        <dbReference type="ChEBI" id="CHEBI:15378"/>
        <dbReference type="ChEBI" id="CHEBI:30013"/>
        <dbReference type="ChEBI" id="CHEBI:30616"/>
        <dbReference type="ChEBI" id="CHEBI:61977"/>
        <dbReference type="ChEBI" id="CHEBI:456216"/>
        <dbReference type="EC" id="2.7.11.1"/>
    </reaction>
</comment>
<evidence type="ECO:0000256" key="12">
    <source>
        <dbReference type="ARBA" id="ARBA00048679"/>
    </source>
</evidence>
<evidence type="ECO:0000256" key="1">
    <source>
        <dbReference type="ARBA" id="ARBA00001946"/>
    </source>
</evidence>
<organism evidence="17 18">
    <name type="scientific">Tetraodon nigroviridis</name>
    <name type="common">Spotted green pufferfish</name>
    <name type="synonym">Chelonodon nigroviridis</name>
    <dbReference type="NCBI Taxonomy" id="99883"/>
    <lineage>
        <taxon>Eukaryota</taxon>
        <taxon>Metazoa</taxon>
        <taxon>Chordata</taxon>
        <taxon>Craniata</taxon>
        <taxon>Vertebrata</taxon>
        <taxon>Euteleostomi</taxon>
        <taxon>Actinopterygii</taxon>
        <taxon>Neopterygii</taxon>
        <taxon>Teleostei</taxon>
        <taxon>Neoteleostei</taxon>
        <taxon>Acanthomorphata</taxon>
        <taxon>Eupercaria</taxon>
        <taxon>Tetraodontiformes</taxon>
        <taxon>Tetradontoidea</taxon>
        <taxon>Tetraodontidae</taxon>
        <taxon>Tetraodon</taxon>
    </lineage>
</organism>
<evidence type="ECO:0000313" key="18">
    <source>
        <dbReference type="Proteomes" id="UP000007303"/>
    </source>
</evidence>
<dbReference type="InterPro" id="IPR008271">
    <property type="entry name" value="Ser/Thr_kinase_AS"/>
</dbReference>
<evidence type="ECO:0000313" key="17">
    <source>
        <dbReference type="Ensembl" id="ENSTNIP00000003819.1"/>
    </source>
</evidence>
<keyword evidence="9 14" id="KW-0175">Coiled coil</keyword>
<evidence type="ECO:0000256" key="7">
    <source>
        <dbReference type="ARBA" id="ARBA00022777"/>
    </source>
</evidence>
<dbReference type="PROSITE" id="PS50011">
    <property type="entry name" value="PROTEIN_KINASE_DOM"/>
    <property type="match status" value="1"/>
</dbReference>
<dbReference type="SMART" id="SM00220">
    <property type="entry name" value="S_TKc"/>
    <property type="match status" value="1"/>
</dbReference>
<keyword evidence="6 13" id="KW-0547">Nucleotide-binding</keyword>
<dbReference type="Pfam" id="PF00069">
    <property type="entry name" value="Pkinase"/>
    <property type="match status" value="1"/>
</dbReference>
<evidence type="ECO:0000256" key="9">
    <source>
        <dbReference type="ARBA" id="ARBA00023054"/>
    </source>
</evidence>
<dbReference type="InterPro" id="IPR011009">
    <property type="entry name" value="Kinase-like_dom_sf"/>
</dbReference>
<feature type="binding site" evidence="13">
    <location>
        <position position="385"/>
    </location>
    <ligand>
        <name>ATP</name>
        <dbReference type="ChEBI" id="CHEBI:30616"/>
    </ligand>
</feature>
<proteinExistence type="predicted"/>
<keyword evidence="18" id="KW-1185">Reference proteome</keyword>
<evidence type="ECO:0000256" key="2">
    <source>
        <dbReference type="ARBA" id="ARBA00004123"/>
    </source>
</evidence>
<dbReference type="GO" id="GO:0035556">
    <property type="term" value="P:intracellular signal transduction"/>
    <property type="evidence" value="ECO:0007669"/>
    <property type="project" value="TreeGrafter"/>
</dbReference>
<dbReference type="SUPFAM" id="SSF56112">
    <property type="entry name" value="Protein kinase-like (PK-like)"/>
    <property type="match status" value="1"/>
</dbReference>
<dbReference type="AlphaFoldDB" id="H3C6E9"/>
<evidence type="ECO:0000256" key="5">
    <source>
        <dbReference type="ARBA" id="ARBA00022679"/>
    </source>
</evidence>
<dbReference type="GO" id="GO:0004674">
    <property type="term" value="F:protein serine/threonine kinase activity"/>
    <property type="evidence" value="ECO:0007669"/>
    <property type="project" value="UniProtKB-KW"/>
</dbReference>
<accession>H3C6E9</accession>
<feature type="compositionally biased region" description="Low complexity" evidence="15">
    <location>
        <begin position="31"/>
        <end position="40"/>
    </location>
</feature>
<dbReference type="GO" id="GO:0005524">
    <property type="term" value="F:ATP binding"/>
    <property type="evidence" value="ECO:0007669"/>
    <property type="project" value="UniProtKB-UniRule"/>
</dbReference>
<evidence type="ECO:0000256" key="6">
    <source>
        <dbReference type="ARBA" id="ARBA00022741"/>
    </source>
</evidence>
<protein>
    <recommendedName>
        <fullName evidence="3">non-specific serine/threonine protein kinase</fullName>
        <ecNumber evidence="3">2.7.11.1</ecNumber>
    </recommendedName>
</protein>
<keyword evidence="10" id="KW-0539">Nucleus</keyword>